<dbReference type="InterPro" id="IPR001509">
    <property type="entry name" value="Epimerase_deHydtase"/>
</dbReference>
<evidence type="ECO:0000313" key="2">
    <source>
        <dbReference type="EMBL" id="PAP78243.1"/>
    </source>
</evidence>
<name>A0A271J479_9BACT</name>
<evidence type="ECO:0000313" key="3">
    <source>
        <dbReference type="Proteomes" id="UP000216339"/>
    </source>
</evidence>
<dbReference type="PANTHER" id="PTHR48079">
    <property type="entry name" value="PROTEIN YEEZ"/>
    <property type="match status" value="1"/>
</dbReference>
<dbReference type="OrthoDB" id="596910at2"/>
<dbReference type="RefSeq" id="WP_095511927.1">
    <property type="nucleotide sequence ID" value="NZ_MQWD01000001.1"/>
</dbReference>
<dbReference type="Pfam" id="PF01370">
    <property type="entry name" value="Epimerase"/>
    <property type="match status" value="1"/>
</dbReference>
<dbReference type="InterPro" id="IPR036291">
    <property type="entry name" value="NAD(P)-bd_dom_sf"/>
</dbReference>
<dbReference type="Proteomes" id="UP000216339">
    <property type="component" value="Unassembled WGS sequence"/>
</dbReference>
<keyword evidence="3" id="KW-1185">Reference proteome</keyword>
<comment type="caution">
    <text evidence="2">The sequence shown here is derived from an EMBL/GenBank/DDBJ whole genome shotgun (WGS) entry which is preliminary data.</text>
</comment>
<sequence>MILVTGATGFVGSALVRQVLAEGAPVRILRRATSDLAHLGEAAGRVEHAIGDVTDADSVYRAMDGVRTVYHVAAVVAFGRGARQRLRDVNVRGTAHVVNAALAEGVERLVHTSSIAALGRPERAGGVIDETAVWTPSKANTAYAVSKRDAEFEVLRGVAEGLDAVLVNPALIFGPGRPGEGTFALAERVAAGRVPLAPPGGTAVVDVEDVAAGLRLACAHGETGARYVLAAENRLWADLLQTLAEAAGAAPPRRTAPAWLLRTAGALAEVSAALTGAEPGLTRETARTAAAAHRYDGSKARRDLGLTYRPFDETARRIADALG</sequence>
<dbReference type="Gene3D" id="3.40.50.720">
    <property type="entry name" value="NAD(P)-binding Rossmann-like Domain"/>
    <property type="match status" value="1"/>
</dbReference>
<dbReference type="GO" id="GO:0005737">
    <property type="term" value="C:cytoplasm"/>
    <property type="evidence" value="ECO:0007669"/>
    <property type="project" value="TreeGrafter"/>
</dbReference>
<protein>
    <submittedName>
        <fullName evidence="2">Dihydroflavonol 4-reductase</fullName>
    </submittedName>
</protein>
<proteinExistence type="predicted"/>
<reference evidence="2 3" key="1">
    <citation type="submission" date="2016-11" db="EMBL/GenBank/DDBJ databases">
        <title>Study of marine rhodopsin-containing bacteria.</title>
        <authorList>
            <person name="Yoshizawa S."/>
            <person name="Kumagai Y."/>
            <person name="Kogure K."/>
        </authorList>
    </citation>
    <scope>NUCLEOTIDE SEQUENCE [LARGE SCALE GENOMIC DNA]</scope>
    <source>
        <strain evidence="2 3">SAORIC-28</strain>
    </source>
</reference>
<feature type="domain" description="NAD-dependent epimerase/dehydratase" evidence="1">
    <location>
        <begin position="2"/>
        <end position="229"/>
    </location>
</feature>
<dbReference type="GO" id="GO:0004029">
    <property type="term" value="F:aldehyde dehydrogenase (NAD+) activity"/>
    <property type="evidence" value="ECO:0007669"/>
    <property type="project" value="TreeGrafter"/>
</dbReference>
<dbReference type="InterPro" id="IPR051783">
    <property type="entry name" value="NAD(P)-dependent_oxidoreduct"/>
</dbReference>
<organism evidence="2 3">
    <name type="scientific">Rubrivirga marina</name>
    <dbReference type="NCBI Taxonomy" id="1196024"/>
    <lineage>
        <taxon>Bacteria</taxon>
        <taxon>Pseudomonadati</taxon>
        <taxon>Rhodothermota</taxon>
        <taxon>Rhodothermia</taxon>
        <taxon>Rhodothermales</taxon>
        <taxon>Rubricoccaceae</taxon>
        <taxon>Rubrivirga</taxon>
    </lineage>
</organism>
<evidence type="ECO:0000259" key="1">
    <source>
        <dbReference type="Pfam" id="PF01370"/>
    </source>
</evidence>
<dbReference type="PANTHER" id="PTHR48079:SF6">
    <property type="entry name" value="NAD(P)-BINDING DOMAIN-CONTAINING PROTEIN-RELATED"/>
    <property type="match status" value="1"/>
</dbReference>
<dbReference type="SUPFAM" id="SSF51735">
    <property type="entry name" value="NAD(P)-binding Rossmann-fold domains"/>
    <property type="match status" value="1"/>
</dbReference>
<dbReference type="AlphaFoldDB" id="A0A271J479"/>
<accession>A0A271J479</accession>
<gene>
    <name evidence="2" type="ORF">BSZ37_18325</name>
</gene>
<dbReference type="EMBL" id="MQWD01000001">
    <property type="protein sequence ID" value="PAP78243.1"/>
    <property type="molecule type" value="Genomic_DNA"/>
</dbReference>